<dbReference type="EMBL" id="LT984806">
    <property type="protein sequence ID" value="SPD48425.1"/>
    <property type="molecule type" value="Genomic_DNA"/>
</dbReference>
<name>A0A375HAW8_9BURK</name>
<evidence type="ECO:0000313" key="3">
    <source>
        <dbReference type="Proteomes" id="UP000255168"/>
    </source>
</evidence>
<dbReference type="RefSeq" id="WP_115678447.1">
    <property type="nucleotide sequence ID" value="NZ_LT984806.1"/>
</dbReference>
<proteinExistence type="predicted"/>
<evidence type="ECO:0000256" key="1">
    <source>
        <dbReference type="SAM" id="MobiDB-lite"/>
    </source>
</evidence>
<gene>
    <name evidence="2" type="ORF">CBM2607_20419</name>
</gene>
<organism evidence="2 3">
    <name type="scientific">Cupriavidus neocaledonicus</name>
    <dbReference type="NCBI Taxonomy" id="1040979"/>
    <lineage>
        <taxon>Bacteria</taxon>
        <taxon>Pseudomonadati</taxon>
        <taxon>Pseudomonadota</taxon>
        <taxon>Betaproteobacteria</taxon>
        <taxon>Burkholderiales</taxon>
        <taxon>Burkholderiaceae</taxon>
        <taxon>Cupriavidus</taxon>
    </lineage>
</organism>
<reference evidence="2 3" key="1">
    <citation type="submission" date="2018-01" db="EMBL/GenBank/DDBJ databases">
        <authorList>
            <person name="Clerissi C."/>
        </authorList>
    </citation>
    <scope>NUCLEOTIDE SEQUENCE [LARGE SCALE GENOMIC DNA]</scope>
    <source>
        <strain evidence="2">Cupriavidus taiwanensis STM 6160</strain>
    </source>
</reference>
<protein>
    <submittedName>
        <fullName evidence="2">TrfA protein</fullName>
    </submittedName>
</protein>
<dbReference type="Pfam" id="PF07042">
    <property type="entry name" value="TrfA"/>
    <property type="match status" value="1"/>
</dbReference>
<evidence type="ECO:0000313" key="2">
    <source>
        <dbReference type="EMBL" id="SPD48425.1"/>
    </source>
</evidence>
<dbReference type="Proteomes" id="UP000255168">
    <property type="component" value="Chromosome I"/>
</dbReference>
<accession>A0A375HAW8</accession>
<dbReference type="InterPro" id="IPR010751">
    <property type="entry name" value="TrfA"/>
</dbReference>
<sequence length="319" mass="35573">MDVAILSAARLAPSSASSDPLEVIRRRHAERATADPQLPLWPESTRGVPNGVLRSALFGAIKRGKRRYMEREPVASVEGTTIRYTGPRLDQSDLDVWEGALHLARLGKLGDRIEFTERGFLRLLGRGGPGGKNIGKSDREWLRKVLARLSATDVEIKQGPYVYGGSLIDEYFRDEQCGKSIVILNPRMKIIFNRDSWTQVSWAIRHALRGHPLAQWLHGFYSTHAAPHPYKVETLHRLCGSETGEGSKTDAERHKAILGWRDDSLIPAMAALEAASRHVGQAFTWQIDRGGLVSISRQPSASQQRRLRAQASGRRSGYK</sequence>
<feature type="region of interest" description="Disordered" evidence="1">
    <location>
        <begin position="297"/>
        <end position="319"/>
    </location>
</feature>
<dbReference type="AlphaFoldDB" id="A0A375HAW8"/>